<sequence length="106" mass="12181">MPIQLSASDSPCLPIHLSQILLQLIKDCEPVTLFILPQRSIVLCTCLPADSATRHCQLQLMSQDRLPGNIMFYEHRERDKTDYRGILCLMNTEKETRPTTGEYYVL</sequence>
<evidence type="ECO:0000313" key="1">
    <source>
        <dbReference type="EMBL" id="GBM59928.1"/>
    </source>
</evidence>
<reference evidence="1 2" key="1">
    <citation type="journal article" date="2019" name="Sci. Rep.">
        <title>Orb-weaving spider Araneus ventricosus genome elucidates the spidroin gene catalogue.</title>
        <authorList>
            <person name="Kono N."/>
            <person name="Nakamura H."/>
            <person name="Ohtoshi R."/>
            <person name="Moran D.A.P."/>
            <person name="Shinohara A."/>
            <person name="Yoshida Y."/>
            <person name="Fujiwara M."/>
            <person name="Mori M."/>
            <person name="Tomita M."/>
            <person name="Arakawa K."/>
        </authorList>
    </citation>
    <scope>NUCLEOTIDE SEQUENCE [LARGE SCALE GENOMIC DNA]</scope>
</reference>
<dbReference type="EMBL" id="BGPR01101526">
    <property type="protein sequence ID" value="GBM59928.1"/>
    <property type="molecule type" value="Genomic_DNA"/>
</dbReference>
<gene>
    <name evidence="1" type="ORF">AVEN_100520_1</name>
</gene>
<keyword evidence="2" id="KW-1185">Reference proteome</keyword>
<dbReference type="AlphaFoldDB" id="A0A4Y2H593"/>
<protein>
    <submittedName>
        <fullName evidence="1">Uncharacterized protein</fullName>
    </submittedName>
</protein>
<evidence type="ECO:0000313" key="2">
    <source>
        <dbReference type="Proteomes" id="UP000499080"/>
    </source>
</evidence>
<organism evidence="1 2">
    <name type="scientific">Araneus ventricosus</name>
    <name type="common">Orbweaver spider</name>
    <name type="synonym">Epeira ventricosa</name>
    <dbReference type="NCBI Taxonomy" id="182803"/>
    <lineage>
        <taxon>Eukaryota</taxon>
        <taxon>Metazoa</taxon>
        <taxon>Ecdysozoa</taxon>
        <taxon>Arthropoda</taxon>
        <taxon>Chelicerata</taxon>
        <taxon>Arachnida</taxon>
        <taxon>Araneae</taxon>
        <taxon>Araneomorphae</taxon>
        <taxon>Entelegynae</taxon>
        <taxon>Araneoidea</taxon>
        <taxon>Araneidae</taxon>
        <taxon>Araneus</taxon>
    </lineage>
</organism>
<proteinExistence type="predicted"/>
<accession>A0A4Y2H593</accession>
<comment type="caution">
    <text evidence="1">The sequence shown here is derived from an EMBL/GenBank/DDBJ whole genome shotgun (WGS) entry which is preliminary data.</text>
</comment>
<dbReference type="Proteomes" id="UP000499080">
    <property type="component" value="Unassembled WGS sequence"/>
</dbReference>
<name>A0A4Y2H593_ARAVE</name>